<protein>
    <recommendedName>
        <fullName evidence="1">YjiS-like domain-containing protein</fullName>
    </recommendedName>
</protein>
<comment type="caution">
    <text evidence="2">The sequence shown here is derived from an EMBL/GenBank/DDBJ whole genome shotgun (WGS) entry which is preliminary data.</text>
</comment>
<dbReference type="InterPro" id="IPR009506">
    <property type="entry name" value="YjiS-like"/>
</dbReference>
<sequence length="55" mass="6427">MFVTFILSKIRAYQRYRETVRELMQFSDRQLDDLGISRGEIDLIARQNAVSSTTS</sequence>
<dbReference type="Pfam" id="PF06568">
    <property type="entry name" value="YjiS-like"/>
    <property type="match status" value="1"/>
</dbReference>
<dbReference type="EMBL" id="BJYU01000004">
    <property type="protein sequence ID" value="GEO12961.1"/>
    <property type="molecule type" value="Genomic_DNA"/>
</dbReference>
<dbReference type="AlphaFoldDB" id="A0A512BLW6"/>
<organism evidence="2 3">
    <name type="scientific">Microvirga aerophila</name>
    <dbReference type="NCBI Taxonomy" id="670291"/>
    <lineage>
        <taxon>Bacteria</taxon>
        <taxon>Pseudomonadati</taxon>
        <taxon>Pseudomonadota</taxon>
        <taxon>Alphaproteobacteria</taxon>
        <taxon>Hyphomicrobiales</taxon>
        <taxon>Methylobacteriaceae</taxon>
        <taxon>Microvirga</taxon>
    </lineage>
</organism>
<name>A0A512BLW6_9HYPH</name>
<reference evidence="2 3" key="1">
    <citation type="submission" date="2019-07" db="EMBL/GenBank/DDBJ databases">
        <title>Whole genome shotgun sequence of Microvirga aerophila NBRC 106136.</title>
        <authorList>
            <person name="Hosoyama A."/>
            <person name="Uohara A."/>
            <person name="Ohji S."/>
            <person name="Ichikawa N."/>
        </authorList>
    </citation>
    <scope>NUCLEOTIDE SEQUENCE [LARGE SCALE GENOMIC DNA]</scope>
    <source>
        <strain evidence="2 3">NBRC 106136</strain>
    </source>
</reference>
<dbReference type="RefSeq" id="WP_114185141.1">
    <property type="nucleotide sequence ID" value="NZ_BJYU01000004.1"/>
</dbReference>
<gene>
    <name evidence="2" type="ORF">MAE02_06570</name>
</gene>
<proteinExistence type="predicted"/>
<evidence type="ECO:0000313" key="3">
    <source>
        <dbReference type="Proteomes" id="UP000321085"/>
    </source>
</evidence>
<keyword evidence="3" id="KW-1185">Reference proteome</keyword>
<evidence type="ECO:0000259" key="1">
    <source>
        <dbReference type="Pfam" id="PF06568"/>
    </source>
</evidence>
<accession>A0A512BLW6</accession>
<evidence type="ECO:0000313" key="2">
    <source>
        <dbReference type="EMBL" id="GEO12961.1"/>
    </source>
</evidence>
<dbReference type="OrthoDB" id="8244198at2"/>
<feature type="domain" description="YjiS-like" evidence="1">
    <location>
        <begin position="7"/>
        <end position="42"/>
    </location>
</feature>
<dbReference type="Proteomes" id="UP000321085">
    <property type="component" value="Unassembled WGS sequence"/>
</dbReference>